<dbReference type="Pfam" id="PF08448">
    <property type="entry name" value="PAS_4"/>
    <property type="match status" value="1"/>
</dbReference>
<dbReference type="AlphaFoldDB" id="A0A810N424"/>
<feature type="transmembrane region" description="Helical" evidence="1">
    <location>
        <begin position="56"/>
        <end position="75"/>
    </location>
</feature>
<dbReference type="CDD" id="cd01948">
    <property type="entry name" value="EAL"/>
    <property type="match status" value="1"/>
</dbReference>
<protein>
    <submittedName>
        <fullName evidence="6">Uncharacterized protein</fullName>
    </submittedName>
</protein>
<dbReference type="InterPro" id="IPR035965">
    <property type="entry name" value="PAS-like_dom_sf"/>
</dbReference>
<dbReference type="NCBIfam" id="TIGR00254">
    <property type="entry name" value="GGDEF"/>
    <property type="match status" value="1"/>
</dbReference>
<dbReference type="Gene3D" id="3.30.70.270">
    <property type="match status" value="1"/>
</dbReference>
<dbReference type="NCBIfam" id="TIGR00229">
    <property type="entry name" value="sensory_box"/>
    <property type="match status" value="1"/>
</dbReference>
<reference evidence="6" key="1">
    <citation type="submission" date="2020-08" db="EMBL/GenBank/DDBJ databases">
        <title>Whole genome shotgun sequence of Polymorphospora rubra NBRC 101157.</title>
        <authorList>
            <person name="Komaki H."/>
            <person name="Tamura T."/>
        </authorList>
    </citation>
    <scope>NUCLEOTIDE SEQUENCE</scope>
    <source>
        <strain evidence="6">NBRC 101157</strain>
    </source>
</reference>
<feature type="transmembrane region" description="Helical" evidence="1">
    <location>
        <begin position="181"/>
        <end position="204"/>
    </location>
</feature>
<keyword evidence="1" id="KW-1133">Transmembrane helix</keyword>
<dbReference type="Gene3D" id="3.20.20.450">
    <property type="entry name" value="EAL domain"/>
    <property type="match status" value="1"/>
</dbReference>
<feature type="domain" description="PAS" evidence="2">
    <location>
        <begin position="470"/>
        <end position="509"/>
    </location>
</feature>
<dbReference type="CDD" id="cd00130">
    <property type="entry name" value="PAS"/>
    <property type="match status" value="1"/>
</dbReference>
<keyword evidence="1" id="KW-0812">Transmembrane</keyword>
<feature type="transmembrane region" description="Helical" evidence="1">
    <location>
        <begin position="87"/>
        <end position="108"/>
    </location>
</feature>
<evidence type="ECO:0000259" key="2">
    <source>
        <dbReference type="PROSITE" id="PS50112"/>
    </source>
</evidence>
<keyword evidence="1" id="KW-0472">Membrane</keyword>
<dbReference type="CDD" id="cd01949">
    <property type="entry name" value="GGDEF"/>
    <property type="match status" value="1"/>
</dbReference>
<dbReference type="InterPro" id="IPR000014">
    <property type="entry name" value="PAS"/>
</dbReference>
<gene>
    <name evidence="6" type="ORF">Prubr_34840</name>
</gene>
<feature type="transmembrane region" description="Helical" evidence="1">
    <location>
        <begin position="249"/>
        <end position="268"/>
    </location>
</feature>
<dbReference type="Gene3D" id="3.30.450.20">
    <property type="entry name" value="PAS domain"/>
    <property type="match status" value="1"/>
</dbReference>
<dbReference type="SMART" id="SM00267">
    <property type="entry name" value="GGDEF"/>
    <property type="match status" value="1"/>
</dbReference>
<feature type="domain" description="PAC" evidence="3">
    <location>
        <begin position="543"/>
        <end position="594"/>
    </location>
</feature>
<organism evidence="6 7">
    <name type="scientific">Polymorphospora rubra</name>
    <dbReference type="NCBI Taxonomy" id="338584"/>
    <lineage>
        <taxon>Bacteria</taxon>
        <taxon>Bacillati</taxon>
        <taxon>Actinomycetota</taxon>
        <taxon>Actinomycetes</taxon>
        <taxon>Micromonosporales</taxon>
        <taxon>Micromonosporaceae</taxon>
        <taxon>Polymorphospora</taxon>
    </lineage>
</organism>
<dbReference type="InterPro" id="IPR000700">
    <property type="entry name" value="PAS-assoc_C"/>
</dbReference>
<dbReference type="KEGG" id="pry:Prubr_34840"/>
<dbReference type="InterPro" id="IPR052155">
    <property type="entry name" value="Biofilm_reg_signaling"/>
</dbReference>
<dbReference type="Pfam" id="PF00990">
    <property type="entry name" value="GGDEF"/>
    <property type="match status" value="1"/>
</dbReference>
<feature type="transmembrane region" description="Helical" evidence="1">
    <location>
        <begin position="216"/>
        <end position="237"/>
    </location>
</feature>
<feature type="transmembrane region" description="Helical" evidence="1">
    <location>
        <begin position="155"/>
        <end position="174"/>
    </location>
</feature>
<dbReference type="SMART" id="SM00052">
    <property type="entry name" value="EAL"/>
    <property type="match status" value="1"/>
</dbReference>
<keyword evidence="7" id="KW-1185">Reference proteome</keyword>
<dbReference type="InterPro" id="IPR043128">
    <property type="entry name" value="Rev_trsase/Diguanyl_cyclase"/>
</dbReference>
<dbReference type="EMBL" id="AP023359">
    <property type="protein sequence ID" value="BCJ66463.1"/>
    <property type="molecule type" value="Genomic_DNA"/>
</dbReference>
<dbReference type="InterPro" id="IPR000160">
    <property type="entry name" value="GGDEF_dom"/>
</dbReference>
<feature type="domain" description="EAL" evidence="4">
    <location>
        <begin position="767"/>
        <end position="1023"/>
    </location>
</feature>
<feature type="domain" description="GGDEF" evidence="5">
    <location>
        <begin position="626"/>
        <end position="758"/>
    </location>
</feature>
<dbReference type="InterPro" id="IPR013656">
    <property type="entry name" value="PAS_4"/>
</dbReference>
<evidence type="ECO:0000256" key="1">
    <source>
        <dbReference type="SAM" id="Phobius"/>
    </source>
</evidence>
<dbReference type="PANTHER" id="PTHR44757:SF2">
    <property type="entry name" value="BIOFILM ARCHITECTURE MAINTENANCE PROTEIN MBAA"/>
    <property type="match status" value="1"/>
</dbReference>
<evidence type="ECO:0000259" key="5">
    <source>
        <dbReference type="PROSITE" id="PS50887"/>
    </source>
</evidence>
<evidence type="ECO:0000259" key="3">
    <source>
        <dbReference type="PROSITE" id="PS50113"/>
    </source>
</evidence>
<dbReference type="SUPFAM" id="SSF55073">
    <property type="entry name" value="Nucleotide cyclase"/>
    <property type="match status" value="1"/>
</dbReference>
<accession>A0A810N424</accession>
<feature type="transmembrane region" description="Helical" evidence="1">
    <location>
        <begin position="120"/>
        <end position="143"/>
    </location>
</feature>
<dbReference type="Proteomes" id="UP000680866">
    <property type="component" value="Chromosome"/>
</dbReference>
<dbReference type="InterPro" id="IPR035919">
    <property type="entry name" value="EAL_sf"/>
</dbReference>
<sequence length="1038" mass="110478">MSTRKVVVGYCSVMAVLGVVVFAVPPLRPLGWALTGLASLAAILFGVHVHRPRRRYAWYLIAAGLVAFAAGDASYSLTTEPQGSASLLADMFYLAMFPLLATGLLGLTRISSTMRDRARFLDLLIFTTAAIFLVWVFVIGPLFNGDTRGVNRSAAAAYIFGALLVFATTARLAVIARRNPAVLLLLVGATGLLVSDVLYVLALRDGGWSDGNPGELGWLIFYIAWSAAALHPSMTALTEPAQPRAAQISRLWLVLLGTLALVGPAVLLLRALTGQPHDDVVISVVSGVMFVLVLSRFADVADAHRSAVGRERGLRVAGAALVSAASADEVAEAVRATVARLMPRGATHRMVFSVNRSEGVPAAAFSVWGPGAPQPYRMSGAAALRRTRMLRTGTLHPGLANQLRDFDQTLLCPMVLDEGSAGIPRVGALLVAAEAEVLVILRDALEALAAQAALALQRISLSDEINRRNSEAYFRTIVQTTTDVILIVDDDHRLRYASPAVATVLGVEPAPGTPLGEIVEAETGVPVTELLAQARASGGRPGQWADWRLVRPDDTPVQVEASYRDLRRDRTVRGLVITLRDVTDRRRLEHELTHGTRHDALTGLANRTLFHDRVSEAVGRASETGRIVAALIIDFDDLTAVNETLGHTAGDELLVAVARRLTTAVGGLGTVARNGGDEFAALVDDLGSPAEAELVAEQVIAALAEPFTIDGAEVRGSVSIGIATTADAADAGELLRHADLALFVAKGDGKRRWRRYEASVHTAIVERLELRAALARAVSDRTFTLDYQPIVVMGSGAILGFEALVRWRHPTLGFVPPAEFIAIAEETGLIEAIGDWVLHEAVRAVAGWRQIRAGRATPYVSVNVSAHQLRAAGFVDKVSTALTAAGVDPSGVMLEITESALLRDDDRAWAELAALRRIGVRVAIDDFGTGFSSLSYLQRMPVDVLKIDRSFTSTISGSPRQRALVEAIVGLAGTLGLEVIAEGVESRVERDLLGDLGCPYGQGFLFSRPLAGAAAKSLLRGPTAVVPPVRSALPGRSG</sequence>
<dbReference type="PROSITE" id="PS50883">
    <property type="entry name" value="EAL"/>
    <property type="match status" value="1"/>
</dbReference>
<dbReference type="PANTHER" id="PTHR44757">
    <property type="entry name" value="DIGUANYLATE CYCLASE DGCP"/>
    <property type="match status" value="1"/>
</dbReference>
<dbReference type="SMART" id="SM00091">
    <property type="entry name" value="PAS"/>
    <property type="match status" value="1"/>
</dbReference>
<dbReference type="InterPro" id="IPR001633">
    <property type="entry name" value="EAL_dom"/>
</dbReference>
<feature type="transmembrane region" description="Helical" evidence="1">
    <location>
        <begin position="30"/>
        <end position="49"/>
    </location>
</feature>
<evidence type="ECO:0000259" key="4">
    <source>
        <dbReference type="PROSITE" id="PS50883"/>
    </source>
</evidence>
<evidence type="ECO:0000313" key="6">
    <source>
        <dbReference type="EMBL" id="BCJ66463.1"/>
    </source>
</evidence>
<feature type="transmembrane region" description="Helical" evidence="1">
    <location>
        <begin position="7"/>
        <end position="24"/>
    </location>
</feature>
<dbReference type="SUPFAM" id="SSF141868">
    <property type="entry name" value="EAL domain-like"/>
    <property type="match status" value="1"/>
</dbReference>
<dbReference type="Pfam" id="PF00563">
    <property type="entry name" value="EAL"/>
    <property type="match status" value="1"/>
</dbReference>
<evidence type="ECO:0000313" key="7">
    <source>
        <dbReference type="Proteomes" id="UP000680866"/>
    </source>
</evidence>
<dbReference type="PROSITE" id="PS50112">
    <property type="entry name" value="PAS"/>
    <property type="match status" value="1"/>
</dbReference>
<dbReference type="PROSITE" id="PS50887">
    <property type="entry name" value="GGDEF"/>
    <property type="match status" value="1"/>
</dbReference>
<dbReference type="PROSITE" id="PS50113">
    <property type="entry name" value="PAC"/>
    <property type="match status" value="1"/>
</dbReference>
<name>A0A810N424_9ACTN</name>
<proteinExistence type="predicted"/>
<dbReference type="SUPFAM" id="SSF55785">
    <property type="entry name" value="PYP-like sensor domain (PAS domain)"/>
    <property type="match status" value="1"/>
</dbReference>
<dbReference type="InterPro" id="IPR029787">
    <property type="entry name" value="Nucleotide_cyclase"/>
</dbReference>
<dbReference type="RefSeq" id="WP_212826607.1">
    <property type="nucleotide sequence ID" value="NZ_AP023359.1"/>
</dbReference>